<evidence type="ECO:0000313" key="2">
    <source>
        <dbReference type="EMBL" id="ASS73654.1"/>
    </source>
</evidence>
<keyword evidence="3" id="KW-1185">Reference proteome</keyword>
<dbReference type="AlphaFoldDB" id="A0A223CWS6"/>
<dbReference type="KEGG" id="tab:CIG75_00785"/>
<organism evidence="2 3">
    <name type="scientific">Tumebacillus algifaecis</name>
    <dbReference type="NCBI Taxonomy" id="1214604"/>
    <lineage>
        <taxon>Bacteria</taxon>
        <taxon>Bacillati</taxon>
        <taxon>Bacillota</taxon>
        <taxon>Bacilli</taxon>
        <taxon>Bacillales</taxon>
        <taxon>Alicyclobacillaceae</taxon>
        <taxon>Tumebacillus</taxon>
    </lineage>
</organism>
<accession>A0A223CWS6</accession>
<feature type="signal peptide" evidence="1">
    <location>
        <begin position="1"/>
        <end position="23"/>
    </location>
</feature>
<keyword evidence="1" id="KW-0732">Signal</keyword>
<name>A0A223CWS6_9BACL</name>
<gene>
    <name evidence="2" type="ORF">CIG75_00785</name>
</gene>
<evidence type="ECO:0000313" key="3">
    <source>
        <dbReference type="Proteomes" id="UP000214688"/>
    </source>
</evidence>
<dbReference type="Proteomes" id="UP000214688">
    <property type="component" value="Chromosome"/>
</dbReference>
<feature type="chain" id="PRO_5012894832" evidence="1">
    <location>
        <begin position="24"/>
        <end position="145"/>
    </location>
</feature>
<evidence type="ECO:0000256" key="1">
    <source>
        <dbReference type="SAM" id="SignalP"/>
    </source>
</evidence>
<proteinExistence type="predicted"/>
<sequence>MKKATMILVSALALTMAPMTAMAAPQDAKAAVVTTDGVVNLDFFCQGWSTSTSMFLTFDFNPYTDYSKSFYVSGYQGPANGDTLAPKVRYDLVNTANNLTVATFTVNGTGSFSNVFSLVGPGSYRVKATVITGTGTYAGGWMQVN</sequence>
<dbReference type="RefSeq" id="WP_094234914.1">
    <property type="nucleotide sequence ID" value="NZ_CP022657.1"/>
</dbReference>
<dbReference type="EMBL" id="CP022657">
    <property type="protein sequence ID" value="ASS73654.1"/>
    <property type="molecule type" value="Genomic_DNA"/>
</dbReference>
<protein>
    <submittedName>
        <fullName evidence="2">Uncharacterized protein</fullName>
    </submittedName>
</protein>
<reference evidence="2 3" key="1">
    <citation type="journal article" date="2015" name="Int. J. Syst. Evol. Microbiol.">
        <title>Tumebacillus algifaecis sp. nov., isolated from decomposing algal scum.</title>
        <authorList>
            <person name="Wu Y.F."/>
            <person name="Zhang B."/>
            <person name="Xing P."/>
            <person name="Wu Q.L."/>
            <person name="Liu S.J."/>
        </authorList>
    </citation>
    <scope>NUCLEOTIDE SEQUENCE [LARGE SCALE GENOMIC DNA]</scope>
    <source>
        <strain evidence="2 3">THMBR28</strain>
    </source>
</reference>